<dbReference type="Gene3D" id="1.10.10.10">
    <property type="entry name" value="Winged helix-like DNA-binding domain superfamily/Winged helix DNA-binding domain"/>
    <property type="match status" value="1"/>
</dbReference>
<dbReference type="InterPro" id="IPR036388">
    <property type="entry name" value="WH-like_DNA-bd_sf"/>
</dbReference>
<dbReference type="PANTHER" id="PTHR48111">
    <property type="entry name" value="REGULATOR OF RPOS"/>
    <property type="match status" value="1"/>
</dbReference>
<dbReference type="InterPro" id="IPR001867">
    <property type="entry name" value="OmpR/PhoB-type_DNA-bd"/>
</dbReference>
<dbReference type="Gene3D" id="6.10.250.690">
    <property type="match status" value="1"/>
</dbReference>
<evidence type="ECO:0000256" key="7">
    <source>
        <dbReference type="PROSITE-ProRule" id="PRU01091"/>
    </source>
</evidence>
<dbReference type="CDD" id="cd00383">
    <property type="entry name" value="trans_reg_C"/>
    <property type="match status" value="1"/>
</dbReference>
<organism evidence="10 11">
    <name type="scientific">Kiloniella laminariae</name>
    <dbReference type="NCBI Taxonomy" id="454162"/>
    <lineage>
        <taxon>Bacteria</taxon>
        <taxon>Pseudomonadati</taxon>
        <taxon>Pseudomonadota</taxon>
        <taxon>Alphaproteobacteria</taxon>
        <taxon>Rhodospirillales</taxon>
        <taxon>Kiloniellaceae</taxon>
        <taxon>Kiloniella</taxon>
    </lineage>
</organism>
<evidence type="ECO:0000313" key="11">
    <source>
        <dbReference type="Proteomes" id="UP001069802"/>
    </source>
</evidence>
<evidence type="ECO:0000259" key="8">
    <source>
        <dbReference type="PROSITE" id="PS50110"/>
    </source>
</evidence>
<comment type="caution">
    <text evidence="10">The sequence shown here is derived from an EMBL/GenBank/DDBJ whole genome shotgun (WGS) entry which is preliminary data.</text>
</comment>
<evidence type="ECO:0000256" key="3">
    <source>
        <dbReference type="ARBA" id="ARBA00023015"/>
    </source>
</evidence>
<dbReference type="InterPro" id="IPR011006">
    <property type="entry name" value="CheY-like_superfamily"/>
</dbReference>
<name>A0ABT4LNK0_9PROT</name>
<feature type="DNA-binding region" description="OmpR/PhoB-type" evidence="7">
    <location>
        <begin position="139"/>
        <end position="239"/>
    </location>
</feature>
<dbReference type="InterPro" id="IPR039420">
    <property type="entry name" value="WalR-like"/>
</dbReference>
<keyword evidence="2" id="KW-0902">Two-component regulatory system</keyword>
<evidence type="ECO:0000259" key="9">
    <source>
        <dbReference type="PROSITE" id="PS51755"/>
    </source>
</evidence>
<evidence type="ECO:0000313" key="10">
    <source>
        <dbReference type="EMBL" id="MCZ4282730.1"/>
    </source>
</evidence>
<dbReference type="PROSITE" id="PS51755">
    <property type="entry name" value="OMPR_PHOB"/>
    <property type="match status" value="1"/>
</dbReference>
<dbReference type="EMBL" id="JAPWGY010000010">
    <property type="protein sequence ID" value="MCZ4282730.1"/>
    <property type="molecule type" value="Genomic_DNA"/>
</dbReference>
<dbReference type="InterPro" id="IPR001789">
    <property type="entry name" value="Sig_transdc_resp-reg_receiver"/>
</dbReference>
<dbReference type="Pfam" id="PF00072">
    <property type="entry name" value="Response_reg"/>
    <property type="match status" value="1"/>
</dbReference>
<keyword evidence="1 6" id="KW-0597">Phosphoprotein</keyword>
<dbReference type="Proteomes" id="UP001069802">
    <property type="component" value="Unassembled WGS sequence"/>
</dbReference>
<keyword evidence="4 7" id="KW-0238">DNA-binding</keyword>
<feature type="domain" description="Response regulatory" evidence="8">
    <location>
        <begin position="6"/>
        <end position="119"/>
    </location>
</feature>
<evidence type="ECO:0000256" key="2">
    <source>
        <dbReference type="ARBA" id="ARBA00023012"/>
    </source>
</evidence>
<feature type="modified residue" description="4-aspartylphosphate" evidence="6">
    <location>
        <position position="55"/>
    </location>
</feature>
<dbReference type="PROSITE" id="PS50110">
    <property type="entry name" value="RESPONSE_REGULATORY"/>
    <property type="match status" value="1"/>
</dbReference>
<keyword evidence="11" id="KW-1185">Reference proteome</keyword>
<dbReference type="SUPFAM" id="SSF46894">
    <property type="entry name" value="C-terminal effector domain of the bipartite response regulators"/>
    <property type="match status" value="1"/>
</dbReference>
<dbReference type="Pfam" id="PF00486">
    <property type="entry name" value="Trans_reg_C"/>
    <property type="match status" value="1"/>
</dbReference>
<proteinExistence type="predicted"/>
<dbReference type="SMART" id="SM00862">
    <property type="entry name" value="Trans_reg_C"/>
    <property type="match status" value="1"/>
</dbReference>
<dbReference type="PANTHER" id="PTHR48111:SF4">
    <property type="entry name" value="DNA-BINDING DUAL TRANSCRIPTIONAL REGULATOR OMPR"/>
    <property type="match status" value="1"/>
</dbReference>
<dbReference type="Gene3D" id="3.40.50.2300">
    <property type="match status" value="1"/>
</dbReference>
<evidence type="ECO:0000256" key="4">
    <source>
        <dbReference type="ARBA" id="ARBA00023125"/>
    </source>
</evidence>
<accession>A0ABT4LNK0</accession>
<dbReference type="SMART" id="SM00448">
    <property type="entry name" value="REC"/>
    <property type="match status" value="1"/>
</dbReference>
<sequence>MEKVKHLLIVDDDAEIRELLTGFLTQRGYRVSVAGSGNEMRRELSRWSIDLIILDIMLPGEDGLSLCRSVRESSTVPIIMLTAVTGDADRIVGLEVGADDYLEKPFNPRELLARMKAIFRRVSGGASDGEEELSGPVKNRQFRFAGWQLHEGKREVRSPEKFIVHLSSGEFALLVAFLERPQTVLTRDDLINATRGVEAIAFDRSIDIQISRLRRKLEVDSDKPRLIKTVRGQGYIFAEQVKQSSETVPHQDQRS</sequence>
<dbReference type="InterPro" id="IPR016032">
    <property type="entry name" value="Sig_transdc_resp-reg_C-effctor"/>
</dbReference>
<dbReference type="RefSeq" id="WP_269424874.1">
    <property type="nucleotide sequence ID" value="NZ_JAPWGY010000010.1"/>
</dbReference>
<keyword evidence="3" id="KW-0805">Transcription regulation</keyword>
<feature type="domain" description="OmpR/PhoB-type" evidence="9">
    <location>
        <begin position="139"/>
        <end position="239"/>
    </location>
</feature>
<dbReference type="SUPFAM" id="SSF52172">
    <property type="entry name" value="CheY-like"/>
    <property type="match status" value="1"/>
</dbReference>
<reference evidence="10" key="1">
    <citation type="submission" date="2022-12" db="EMBL/GenBank/DDBJ databases">
        <title>Bacterial isolates from different developmental stages of Nematostella vectensis.</title>
        <authorList>
            <person name="Fraune S."/>
        </authorList>
    </citation>
    <scope>NUCLEOTIDE SEQUENCE</scope>
    <source>
        <strain evidence="10">G21630-S1</strain>
    </source>
</reference>
<gene>
    <name evidence="10" type="ORF">O4H49_18245</name>
</gene>
<keyword evidence="5" id="KW-0804">Transcription</keyword>
<evidence type="ECO:0000256" key="6">
    <source>
        <dbReference type="PROSITE-ProRule" id="PRU00169"/>
    </source>
</evidence>
<evidence type="ECO:0000256" key="5">
    <source>
        <dbReference type="ARBA" id="ARBA00023163"/>
    </source>
</evidence>
<protein>
    <submittedName>
        <fullName evidence="10">Response regulator</fullName>
    </submittedName>
</protein>
<evidence type="ECO:0000256" key="1">
    <source>
        <dbReference type="ARBA" id="ARBA00022553"/>
    </source>
</evidence>